<dbReference type="Pfam" id="PF13411">
    <property type="entry name" value="MerR_1"/>
    <property type="match status" value="1"/>
</dbReference>
<organism evidence="7 8">
    <name type="scientific">Prauserella endophytica</name>
    <dbReference type="NCBI Taxonomy" id="1592324"/>
    <lineage>
        <taxon>Bacteria</taxon>
        <taxon>Bacillati</taxon>
        <taxon>Actinomycetota</taxon>
        <taxon>Actinomycetes</taxon>
        <taxon>Pseudonocardiales</taxon>
        <taxon>Pseudonocardiaceae</taxon>
        <taxon>Prauserella</taxon>
        <taxon>Prauserella coralliicola group</taxon>
    </lineage>
</organism>
<dbReference type="PROSITE" id="PS50937">
    <property type="entry name" value="HTH_MERR_2"/>
    <property type="match status" value="1"/>
</dbReference>
<name>A0ABY2S8Q5_9PSEU</name>
<proteinExistence type="predicted"/>
<dbReference type="RefSeq" id="WP_137094451.1">
    <property type="nucleotide sequence ID" value="NZ_SWMS01000004.1"/>
</dbReference>
<dbReference type="Gene3D" id="1.10.1660.10">
    <property type="match status" value="1"/>
</dbReference>
<dbReference type="SMART" id="SM00422">
    <property type="entry name" value="HTH_MERR"/>
    <property type="match status" value="1"/>
</dbReference>
<dbReference type="InterPro" id="IPR047057">
    <property type="entry name" value="MerR_fam"/>
</dbReference>
<dbReference type="PROSITE" id="PS00552">
    <property type="entry name" value="HTH_MERR_1"/>
    <property type="match status" value="1"/>
</dbReference>
<feature type="compositionally biased region" description="Basic residues" evidence="5">
    <location>
        <begin position="153"/>
        <end position="162"/>
    </location>
</feature>
<dbReference type="SUPFAM" id="SSF46955">
    <property type="entry name" value="Putative DNA-binding domain"/>
    <property type="match status" value="1"/>
</dbReference>
<reference evidence="7 8" key="1">
    <citation type="journal article" date="2015" name="Antonie Van Leeuwenhoek">
        <title>Prauserella endophytica sp. nov., an endophytic actinobacterium isolated from Tamarix taklamakanensis.</title>
        <authorList>
            <person name="Liu J.M."/>
            <person name="Habden X."/>
            <person name="Guo L."/>
            <person name="Tuo L."/>
            <person name="Jiang Z.K."/>
            <person name="Liu S.W."/>
            <person name="Liu X.F."/>
            <person name="Chen L."/>
            <person name="Li R.F."/>
            <person name="Zhang Y.Q."/>
            <person name="Sun C.H."/>
        </authorList>
    </citation>
    <scope>NUCLEOTIDE SEQUENCE [LARGE SCALE GENOMIC DNA]</scope>
    <source>
        <strain evidence="7 8">CGMCC 4.7182</strain>
    </source>
</reference>
<feature type="region of interest" description="Disordered" evidence="5">
    <location>
        <begin position="120"/>
        <end position="162"/>
    </location>
</feature>
<evidence type="ECO:0000256" key="1">
    <source>
        <dbReference type="ARBA" id="ARBA00022491"/>
    </source>
</evidence>
<evidence type="ECO:0000256" key="3">
    <source>
        <dbReference type="ARBA" id="ARBA00023125"/>
    </source>
</evidence>
<dbReference type="InterPro" id="IPR000551">
    <property type="entry name" value="MerR-type_HTH_dom"/>
</dbReference>
<evidence type="ECO:0000259" key="6">
    <source>
        <dbReference type="PROSITE" id="PS50937"/>
    </source>
</evidence>
<evidence type="ECO:0000256" key="5">
    <source>
        <dbReference type="SAM" id="MobiDB-lite"/>
    </source>
</evidence>
<keyword evidence="3" id="KW-0238">DNA-binding</keyword>
<accession>A0ABY2S8Q5</accession>
<feature type="compositionally biased region" description="Low complexity" evidence="5">
    <location>
        <begin position="133"/>
        <end position="150"/>
    </location>
</feature>
<sequence length="162" mass="17252">MKIGELSRRTGVSVRALRYYDEQGLLQPQRRPSGYREFTANDVAVVARIQTLISAGLNTELIAQVLHCFDDDGAGHVPTPTCAEMVTQLSAARARMLARIDDLTTSAELLAAIIAAAPTGEDSSVETSRRRVSSATGRAWPATAAADAAAGISRRRSPASSR</sequence>
<feature type="domain" description="HTH merR-type" evidence="6">
    <location>
        <begin position="1"/>
        <end position="68"/>
    </location>
</feature>
<dbReference type="PRINTS" id="PR00040">
    <property type="entry name" value="HTHMERR"/>
</dbReference>
<keyword evidence="4" id="KW-0804">Transcription</keyword>
<evidence type="ECO:0000256" key="2">
    <source>
        <dbReference type="ARBA" id="ARBA00023015"/>
    </source>
</evidence>
<keyword evidence="8" id="KW-1185">Reference proteome</keyword>
<keyword evidence="1" id="KW-0678">Repressor</keyword>
<dbReference type="EMBL" id="SWMS01000004">
    <property type="protein sequence ID" value="TKG71684.1"/>
    <property type="molecule type" value="Genomic_DNA"/>
</dbReference>
<gene>
    <name evidence="7" type="ORF">FCN18_09200</name>
</gene>
<evidence type="ECO:0000256" key="4">
    <source>
        <dbReference type="ARBA" id="ARBA00023163"/>
    </source>
</evidence>
<dbReference type="PANTHER" id="PTHR30204:SF69">
    <property type="entry name" value="MERR-FAMILY TRANSCRIPTIONAL REGULATOR"/>
    <property type="match status" value="1"/>
</dbReference>
<evidence type="ECO:0000313" key="7">
    <source>
        <dbReference type="EMBL" id="TKG71684.1"/>
    </source>
</evidence>
<protein>
    <submittedName>
        <fullName evidence="7">MerR family transcriptional regulator</fullName>
    </submittedName>
</protein>
<evidence type="ECO:0000313" key="8">
    <source>
        <dbReference type="Proteomes" id="UP000309992"/>
    </source>
</evidence>
<dbReference type="PANTHER" id="PTHR30204">
    <property type="entry name" value="REDOX-CYCLING DRUG-SENSING TRANSCRIPTIONAL ACTIVATOR SOXR"/>
    <property type="match status" value="1"/>
</dbReference>
<dbReference type="Proteomes" id="UP000309992">
    <property type="component" value="Unassembled WGS sequence"/>
</dbReference>
<dbReference type="InterPro" id="IPR009061">
    <property type="entry name" value="DNA-bd_dom_put_sf"/>
</dbReference>
<keyword evidence="2" id="KW-0805">Transcription regulation</keyword>
<comment type="caution">
    <text evidence="7">The sequence shown here is derived from an EMBL/GenBank/DDBJ whole genome shotgun (WGS) entry which is preliminary data.</text>
</comment>